<dbReference type="Proteomes" id="UP000183287">
    <property type="component" value="Unassembled WGS sequence"/>
</dbReference>
<gene>
    <name evidence="3" type="ORF">SAMN05421863_104524</name>
</gene>
<evidence type="ECO:0000313" key="4">
    <source>
        <dbReference type="Proteomes" id="UP000183287"/>
    </source>
</evidence>
<dbReference type="GO" id="GO:0016757">
    <property type="term" value="F:glycosyltransferase activity"/>
    <property type="evidence" value="ECO:0007669"/>
    <property type="project" value="InterPro"/>
</dbReference>
<dbReference type="SUPFAM" id="SSF53756">
    <property type="entry name" value="UDP-Glycosyltransferase/glycogen phosphorylase"/>
    <property type="match status" value="1"/>
</dbReference>
<dbReference type="InterPro" id="IPR001296">
    <property type="entry name" value="Glyco_trans_1"/>
</dbReference>
<dbReference type="STRING" id="44574.AAW31_08045"/>
<accession>A0A1I4T089</accession>
<dbReference type="RefSeq" id="WP_074906313.1">
    <property type="nucleotide sequence ID" value="NZ_FOUB01000045.1"/>
</dbReference>
<dbReference type="PANTHER" id="PTHR12526">
    <property type="entry name" value="GLYCOSYLTRANSFERASE"/>
    <property type="match status" value="1"/>
</dbReference>
<dbReference type="Pfam" id="PF00534">
    <property type="entry name" value="Glycos_transf_1"/>
    <property type="match status" value="1"/>
</dbReference>
<keyword evidence="4" id="KW-1185">Reference proteome</keyword>
<dbReference type="Gene3D" id="3.40.50.2000">
    <property type="entry name" value="Glycogen Phosphorylase B"/>
    <property type="match status" value="2"/>
</dbReference>
<dbReference type="OrthoDB" id="9775208at2"/>
<dbReference type="EMBL" id="FOUB01000045">
    <property type="protein sequence ID" value="SFM70144.1"/>
    <property type="molecule type" value="Genomic_DNA"/>
</dbReference>
<reference evidence="4" key="1">
    <citation type="submission" date="2016-10" db="EMBL/GenBank/DDBJ databases">
        <authorList>
            <person name="Varghese N."/>
            <person name="Submissions S."/>
        </authorList>
    </citation>
    <scope>NUCLEOTIDE SEQUENCE [LARGE SCALE GENOMIC DNA]</scope>
    <source>
        <strain evidence="4">Nm44</strain>
    </source>
</reference>
<keyword evidence="3" id="KW-0808">Transferase</keyword>
<dbReference type="AlphaFoldDB" id="A0A1I4T089"/>
<protein>
    <submittedName>
        <fullName evidence="3">Glycosyltransferase involved in cell wall bisynthesis</fullName>
    </submittedName>
</protein>
<dbReference type="PANTHER" id="PTHR12526:SF630">
    <property type="entry name" value="GLYCOSYLTRANSFERASE"/>
    <property type="match status" value="1"/>
</dbReference>
<evidence type="ECO:0000259" key="1">
    <source>
        <dbReference type="Pfam" id="PF00534"/>
    </source>
</evidence>
<name>A0A1I4T089_9PROT</name>
<sequence length="395" mass="43219">MRHDYPIEQHIPRIAVFLSGLSGGGAQRRSLLLARGFVERGCAVDVVVVRGEGPFRAAVPAGARLFVLKSYAAHLPVIRNFKGLWVMSSLFALARYLAVECPHVLLSTSIPANLAALWGRALSQTRIPIVITANLNLTKATAKWGAFIAKLLHWLISRAYNSAQAVIAISRGVAEDLMTVTGISEQRIFQIYNPLDLELVARLSRETVDHPWLSTDAPPVVLAVGKLKLQKDYPTLVRAFARVQANRKMHLVILGEGEERARIERLTRELGIENDVYMPGFVENPFAWMARASVFVLASAWEGFSNVLLEALACGCTVVSTDCPSGPREILADGKFGYLVPVGNDATLADAILAALSAPSQREHSIARAIEFSFDVAIERYLAVLRGVCALREEN</sequence>
<feature type="domain" description="Glycosyl transferase family 1" evidence="1">
    <location>
        <begin position="211"/>
        <end position="370"/>
    </location>
</feature>
<dbReference type="Pfam" id="PF13439">
    <property type="entry name" value="Glyco_transf_4"/>
    <property type="match status" value="1"/>
</dbReference>
<dbReference type="CDD" id="cd03811">
    <property type="entry name" value="GT4_GT28_WabH-like"/>
    <property type="match status" value="1"/>
</dbReference>
<dbReference type="InterPro" id="IPR028098">
    <property type="entry name" value="Glyco_trans_4-like_N"/>
</dbReference>
<feature type="domain" description="Glycosyltransferase subfamily 4-like N-terminal" evidence="2">
    <location>
        <begin position="24"/>
        <end position="198"/>
    </location>
</feature>
<evidence type="ECO:0000259" key="2">
    <source>
        <dbReference type="Pfam" id="PF13439"/>
    </source>
</evidence>
<organism evidence="3 4">
    <name type="scientific">Nitrosomonas communis</name>
    <dbReference type="NCBI Taxonomy" id="44574"/>
    <lineage>
        <taxon>Bacteria</taxon>
        <taxon>Pseudomonadati</taxon>
        <taxon>Pseudomonadota</taxon>
        <taxon>Betaproteobacteria</taxon>
        <taxon>Nitrosomonadales</taxon>
        <taxon>Nitrosomonadaceae</taxon>
        <taxon>Nitrosomonas</taxon>
    </lineage>
</organism>
<evidence type="ECO:0000313" key="3">
    <source>
        <dbReference type="EMBL" id="SFM70144.1"/>
    </source>
</evidence>
<proteinExistence type="predicted"/>